<keyword evidence="2" id="KW-1185">Reference proteome</keyword>
<gene>
    <name evidence="1" type="ORF">MKS88_000731</name>
</gene>
<proteinExistence type="predicted"/>
<accession>A0ACB9YGP3</accession>
<protein>
    <submittedName>
        <fullName evidence="1">Uncharacterized protein</fullName>
    </submittedName>
</protein>
<evidence type="ECO:0000313" key="2">
    <source>
        <dbReference type="Proteomes" id="UP001056978"/>
    </source>
</evidence>
<organism evidence="1 2">
    <name type="scientific">Plasmodium brasilianum</name>
    <dbReference type="NCBI Taxonomy" id="5824"/>
    <lineage>
        <taxon>Eukaryota</taxon>
        <taxon>Sar</taxon>
        <taxon>Alveolata</taxon>
        <taxon>Apicomplexa</taxon>
        <taxon>Aconoidasida</taxon>
        <taxon>Haemosporida</taxon>
        <taxon>Plasmodiidae</taxon>
        <taxon>Plasmodium</taxon>
        <taxon>Plasmodium (Plasmodium)</taxon>
    </lineage>
</organism>
<dbReference type="EMBL" id="CM043770">
    <property type="protein sequence ID" value="KAI4840964.1"/>
    <property type="molecule type" value="Genomic_DNA"/>
</dbReference>
<name>A0ACB9YGP3_PLABR</name>
<evidence type="ECO:0000313" key="1">
    <source>
        <dbReference type="EMBL" id="KAI4840964.1"/>
    </source>
</evidence>
<sequence length="4899" mass="579833">MMKINKVLEVEVNEIANDLNIFYNNKTNENIGRIETIRNKRCSNKRAVSKYDNTFTISLEKYIFICIPYNTTWRLFKYNCNMQYLLKIKHEGSDNNNNNISYPYKIDKCISIANLNVLVLQKNNQIFVQEFEEDYKNSPINDIKILRRRDFSISALFFCVYNGSIYIVDKSGKLWEMDAKRSVDPCATLREINSFDFKKNNEIFFKIENKDKLIITYCDDKIEEVRIIIYNLIKKKYKEVHINVPPYVEKEEEESGEKIEDKEKRVNYEFYKYLDKYKSSQLKYFNKKSLKEIESYSLEYITNVSKISSLEINEDNDLFIIYSDSYLSNTYFNDSSYKYRSLVRSATNTLNSYYTLLENFFFSNFLNHDKHNNNSLLNEINEQLIKTTNLRMCVINIGDNEINTLNINVDDKIYSIYNNSINILKDNFLKINDMQLNPREKMNELLSFSTYLDIHHINQNKKKNFKNELNGDPSEKSFLNIDFLKDITKSKIFPDDMHAYSNIYLCRMDNYYLILENLYDNFNLTLYEVNFLDKIDLLIYQFFYNYYDAVLLAERNQLSLFHQLFVYSIYDYGGRYFEAPLTDYQCLFRIKNIFDFLERIVEYDPFLFRNEDDEKIIELLNKKNNVSLNKCGCIPTNLNINEENSNYHNLFYILNDTNDSAPSKYVNNYYSIKRIDSSSLCKNIDISVQLCKLKNALYCSLRAINYVLKESITTDLTTSNDSEVITSNDSEYDEEKFAAKLIKSKRKQNSNKKRRYYKLKKHNRNENKEGYDQMEEGSCYYDNEKVSDSANNVQCNEDETNCIDSIWGLSIDEEDLQKGDFSIYPKEEAEIEEKKKKKRETLGGIEKNIVRFYDIDYNSTFFHNLIASINDDENNKKKLLMYKKEITRQIYKYKLYEFIMKLLEKERISRKYHLTTDEIKKKNLDRSKFSSSSYSNNYNNKNKFSDILNIFKKNTNDLIHINEEENQSKSGTTILNCTKNNYEITSSNMYIISWTKFKYYYSPFDIVKYFLINRNYILIKIFYKYFNIFITYNWKKIFDYIPLNTKMEEYFYLLPVVGKVKNRQDTNVLMNSDEASSENVHVEGSTIVKGSSSNNNNNNNNNSNKDNSNNSNSSNNNSNKDNSNNSNSYKDNSNNSNSNKDNSNNSNSNNSNSNNSNSNNSNSNNSNSNNSNSNNSNSNNKNDRLSLESPISVSNETMFSTSYIINKFKATMKEEIDVDNLFWFHRDSANKIDNYDIHCDENEFLEFFINRSINIMKKTHLIKSRLLAFVYICLKQINDNNVYKIFKYDQNSKRYIYDPLYFCEKRNSSTTSDHNSVWGIMSMGETGENKNLSARENDHTYTHPKGGMEQQWKKGKYIVEKQYNEGQNNARNEETPNFGDPSFVSDNLLINLKKEKIRNKNFILIYSFFILIKMYILCKENHKNIKLEYFLQVDIYNRLCLILDFDIKFISYEHNQENYIKIFYDKIQSVLQNYTFINEHILLCNSKNYVIFEKDVINLNYKKASNLLESLCINILYTSEQLFIIFCLKTLKLLQCSNISNSEKGWYKGSAPSHMMMLSESFKRGTTRTTERELQQEGETKVEGLRIEERKNNRRRNAELDKILIFLKYIYYAYEKKIIFNDDYEFSFFLLIIFYKHMHINLLHFISIFNDFYNLLPKNIYIKGQKRVQDEEPPGKEVQHYLAESELSSRVNSSKYNEDGSERFNLEDIFKNSENDREVIIFDDHLNHIVNYYYDYVIKKRGEKCQQLGSKNGGEAQLGALISTGESEQWQNVDQCILMEKYLDIFEKHLNSLELIKHFRKDFSYQKGVEAENEAEFKTEIKSGIEAGVGTIQEELQINIDIIISSKNNVKKIIMNIYRLFKMIFLHTNYKDTNFTKNGLQLYYNLFDSIDVYLFFFILFYIILYYSNDYEYLYAFIKFYYKNYKELNKQDEGFTYIVNYLIVNRVKSITAHEHFMDFYNFLKKVYSDEISLANFKKNKELLTNLRVLLHIQNIINKKKCITFNEHLNGRQNQMVSSSEDIYKSFSKLISQSYEKKSSGDITLKRKRGIGEKKGFSFFYRTIVYDSYIKIMIEKNKFNIFKNIIENDICTCYNYRKTLKLIKLLEIKTDQSGQSDQLMSCILFVLYILQLKEKTNIISFYLILFIILFRDDKLKNRQKQFVENVVIYYANFSKQPVSYIYNLCMFLFSCLSLNYSPCLSIIYKSLVKRRKYVDAEVEGKRGGSRRGRSMDYRLGNNQYKKKFTSLYEFLEETAMDEKNKAKKAKGDKDTKHVKSVVHMKDTNIGRTSGGNQVKGNKPLNMHNNYNIDQTDESGIYVNNILNATVSQEKNEMIIENGTDGGHEYISDINDNSKEHTSNCKEKNEIIKTFDKLVEGKTDELYNNCYMDRIEKNNFHLKYKNGITTRSTSKERSNLQRGKISHISEHNIGIEDYERVTHQLNAQNEIDIIYERKELNKIDELEKLEDKKIKPALHQRDGISNVICTNYSTHSDEHIFDDYHDGLNKFNLGEAHNNYNDYDNRDYYDDYDYYDEHNDSYDYDHFDERKCLDNSINETYYTGKYIHRKSMYECQIDGENKNEFFNISYHSSIVGFEKEQKSQASGSTIRSDHCREEEELMEQLSDDDNDLKVKEHVDTYNVVYNHNGEKRRMEEDLFQESQYNESKINECVSGHVGGLRYKNKQDGKHMYYYSDVGRSENQQHNKWTVLEAEKVGECLENKDDSYLNEGNSICSGKKGNNGNVSSNSSKRNNNSDSSNCSNNRNSRHNRNSSYSNNALTFALKNVSKKINKHNVSLWDLDGVIKTVNKVKKFLKGEEGIEEGVEEEEEEEKEEKETEGEEEEEEEKEEKEEKETEGEEGMGESEEDKVDANDIATHEVFENGVASNQDTEVANLHLHYFNMEKDKTKEDQNDNNILNDRSSMYNSLLYNDMYFAFVYILMREDYPFIYIFIKKIILNCSISVNRKISIFDTFLFSVYDSSIIDEKSENIQEKEDKLFLKKLVCILIILRYLLHYLNMHKINQIDIKKLLFEDNYKKNIVEKLDKKACDEILEVLIKVVDISKMNLLYVKYNSIREENCISFNLQLGDNKINKNAEDLFIHKHNIFSNEHTKKEKRLQYMFEIETEKEILNFFQKMEKNSLLCYILTNFHQLTFNLNFVCKILYYIYETCLYYLCASVYFLKISFYNFSIGNLFSSVSRIVKKFSKDQLIKKLIEVRHIYTFLNEQIELENTQKMNYIHDTNGTYSNNRDNQPIKRGKWAKHIQIQLPGSTTNTHQIERFPLCKNETQNTKEAYYNNQKNGSSTYLHIMDEKEEEDSYSRKISMLHKCKIINPFNFYINEVENVNMNFQKKYRSLLQRNNKQVKIYNLGKKEAYKYLTDLFNKCNIFPYLYDLCFLLNHLNIYFDPFFYSSEQNDETVQDLLDSSEDDYLKYLLLMILKKKNGFHIFEKINNAENINNCKNIENNIHKLFCANRKYHGMFVNFYMYHVSVKVKESISEDNIIQLFDHLLNIQYNIVQKDIELHFSKWLFLGKKSINSFLNFYAFLNKFNIYYPQHFVKLLVDNVYQLDMLLLLLLTQIRDNTNLKYILLKLLKLAFFFSVHRNNFCINDLFCFVASVLSEKNVHSFKYHFLDMAFERDKNAHDRLQKTPINHLHVSYQLRDNERAHSIRQEAPSSEKEDNIGGLLHINSSTNIDEEMYLDKHVESMYESESVCEGGGDSDDGEGKQGDAEVAVAFADSLYDEKKSEASACIDATLAGVYADEENAIVTDMHKIFCKSELWNKDLNDYTKGSTGSNESSSSRNNNSVSNNNRTDEYTIEEIERVSKGSQAGEKSYRVITHFCLNYLSIKVVVKNIIKNELSSILFLKFSFNVSIVGIYERAKHIYKYLYNLGGQNFFYSLKVLVNLLVKNKKRKQRDYLFYHFFILLFVIYYIKKNVYSYNGDMCKGNSRNVRFYFKNEPKRRIVQSSYDTNDNVNVKLISNSTFNLDDTVNDKVCVLKSLVLLLFINLTNIFLPSVNNLYFNKEKHYVFINANKEVMIKHDVHEFVYLILDFVHTTYVRGYEFVYMSMLFLVEYCVELFFSSASGSRSSGTGNVMPVNVSYILIFKKMQSMINEYMKDYDLVLEENQKSVLGFINKETYDRIRNILSKIYLKILMNCAKSIVLVCKIMIGNRLNIEDEMSVLKSIKSDILYFFTCNYAIVKSNKKNILQEKSFKKSEKEKKYLFQKKISSFINVLLVILTYNISSFKEWEYYQTIKQILTDNEWYHIFNANYIKERYEITFLCKNCSKGGRDGNIDEGITSMDDLYSSSDSCSSELNETLKYYSLEVTKNLSDDNKRDVLVGEGGVMYNGSNNTSYNASYNAAFKMVDGLSSNEAAYNTSENALKKNKKGYNDCEEEGYTQENVESMDSRRLYEPDSSNSRKVQGKIDLTSNGFNHHNYNHFVSDTLRGEKETENNGTNDDHLVKLDHADMSNDEDEDFQFNTSKTRETILNEYGKGFLSYYINKLNNNENCEKHFKKIYRKSKMINLEKYAVYILRYWDIEISYCTKNAQGEGKKDDEYEEDDEEEMKGEEEGILILIFFANYFNFFQHFIKYKTILKLYMNNDLNEADELLGNKSRMWNWYRNDVKIKSTIEEYLMKDILCNNFFLCTDKDDRFLRGVNKYLHKRNISTNRYAVDNNMKICFYLHNYHNNKYNADFLRSLHMQYYHFNKCQKSGHNSNTEDEMSTNDVYANTENKEHSINFSPNKFDYSQNQTYCTNEQVSYECDQFPLFFLSFLDLYKRTVDVYDFYYQTVIYKLMKEEELNISKIQLYYEDLRKYFKKKLRSYDLYLMLFYYQYFIFQSICSTNANAYANENSSTNKNTNTRTTFLNKNEQKFIVYLWIKLTQSLLKKYRFFSSRANIDKS</sequence>
<reference evidence="1" key="1">
    <citation type="submission" date="2022-06" db="EMBL/GenBank/DDBJ databases">
        <title>The First Complete Genome of the Simian Malaria Parasite Plasmodium brasilianum.</title>
        <authorList>
            <person name="Bajic M."/>
            <person name="Ravishankar S."/>
        </authorList>
    </citation>
    <scope>NUCLEOTIDE SEQUENCE</scope>
    <source>
        <strain evidence="1">Bolivian I</strain>
    </source>
</reference>
<dbReference type="Proteomes" id="UP001056978">
    <property type="component" value="Chromosome 2"/>
</dbReference>
<comment type="caution">
    <text evidence="1">The sequence shown here is derived from an EMBL/GenBank/DDBJ whole genome shotgun (WGS) entry which is preliminary data.</text>
</comment>